<name>A0ABU4K535_9ACTN</name>
<dbReference type="Pfam" id="PF00440">
    <property type="entry name" value="TetR_N"/>
    <property type="match status" value="1"/>
</dbReference>
<dbReference type="PRINTS" id="PR00455">
    <property type="entry name" value="HTHTETR"/>
</dbReference>
<keyword evidence="1 2" id="KW-0238">DNA-binding</keyword>
<dbReference type="Gene3D" id="1.10.357.10">
    <property type="entry name" value="Tetracycline Repressor, domain 2"/>
    <property type="match status" value="1"/>
</dbReference>
<proteinExistence type="predicted"/>
<dbReference type="EMBL" id="JAWJZF010000344">
    <property type="protein sequence ID" value="MDX2292866.1"/>
    <property type="molecule type" value="Genomic_DNA"/>
</dbReference>
<dbReference type="PANTHER" id="PTHR30055">
    <property type="entry name" value="HTH-TYPE TRANSCRIPTIONAL REGULATOR RUTR"/>
    <property type="match status" value="1"/>
</dbReference>
<protein>
    <submittedName>
        <fullName evidence="4">TetR/AcrR family transcriptional regulator</fullName>
    </submittedName>
</protein>
<evidence type="ECO:0000256" key="1">
    <source>
        <dbReference type="ARBA" id="ARBA00023125"/>
    </source>
</evidence>
<feature type="DNA-binding region" description="H-T-H motif" evidence="2">
    <location>
        <begin position="32"/>
        <end position="51"/>
    </location>
</feature>
<keyword evidence="5" id="KW-1185">Reference proteome</keyword>
<dbReference type="InterPro" id="IPR009057">
    <property type="entry name" value="Homeodomain-like_sf"/>
</dbReference>
<dbReference type="PROSITE" id="PS50977">
    <property type="entry name" value="HTH_TETR_2"/>
    <property type="match status" value="1"/>
</dbReference>
<evidence type="ECO:0000313" key="4">
    <source>
        <dbReference type="EMBL" id="MDX2292866.1"/>
    </source>
</evidence>
<gene>
    <name evidence="4" type="ORF">R2363_11850</name>
</gene>
<sequence>MSRKQQRGEATVERVLDAALDLYAREGEAGLTVSALTRVSGVSTGSVYHHFGNLHGVISALALRWLGRLLGELGTALVSHQDARSGIEAVVRAYLDFVRTQPAASRLLHSPFADQEGSARASEIRDNQEARLTPIEQWLDGHRKAGAIADLPTPVIESLVLGPVVGMARRWLTLGDVDLEEAARVLPDRIWRSVGP</sequence>
<evidence type="ECO:0000259" key="3">
    <source>
        <dbReference type="PROSITE" id="PS50977"/>
    </source>
</evidence>
<reference evidence="4 5" key="1">
    <citation type="submission" date="2023-10" db="EMBL/GenBank/DDBJ databases">
        <authorList>
            <person name="Wang X.X."/>
        </authorList>
    </citation>
    <scope>NUCLEOTIDE SEQUENCE [LARGE SCALE GENOMIC DNA]</scope>
    <source>
        <strain evidence="4 5">NBRC 12816</strain>
    </source>
</reference>
<evidence type="ECO:0000313" key="5">
    <source>
        <dbReference type="Proteomes" id="UP001278571"/>
    </source>
</evidence>
<dbReference type="RefSeq" id="WP_319009333.1">
    <property type="nucleotide sequence ID" value="NZ_JAWJZF010000344.1"/>
</dbReference>
<dbReference type="SUPFAM" id="SSF46689">
    <property type="entry name" value="Homeodomain-like"/>
    <property type="match status" value="1"/>
</dbReference>
<accession>A0ABU4K535</accession>
<feature type="domain" description="HTH tetR-type" evidence="3">
    <location>
        <begin position="9"/>
        <end position="69"/>
    </location>
</feature>
<dbReference type="InterPro" id="IPR050109">
    <property type="entry name" value="HTH-type_TetR-like_transc_reg"/>
</dbReference>
<dbReference type="SUPFAM" id="SSF48498">
    <property type="entry name" value="Tetracyclin repressor-like, C-terminal domain"/>
    <property type="match status" value="1"/>
</dbReference>
<evidence type="ECO:0000256" key="2">
    <source>
        <dbReference type="PROSITE-ProRule" id="PRU00335"/>
    </source>
</evidence>
<dbReference type="PANTHER" id="PTHR30055:SF187">
    <property type="entry name" value="TRANSCRIPTIONAL REGULATORY PROTEIN"/>
    <property type="match status" value="1"/>
</dbReference>
<organism evidence="4 5">
    <name type="scientific">Streptomyces roseolus</name>
    <dbReference type="NCBI Taxonomy" id="67358"/>
    <lineage>
        <taxon>Bacteria</taxon>
        <taxon>Bacillati</taxon>
        <taxon>Actinomycetota</taxon>
        <taxon>Actinomycetes</taxon>
        <taxon>Kitasatosporales</taxon>
        <taxon>Streptomycetaceae</taxon>
        <taxon>Streptomyces</taxon>
    </lineage>
</organism>
<dbReference type="Proteomes" id="UP001278571">
    <property type="component" value="Unassembled WGS sequence"/>
</dbReference>
<comment type="caution">
    <text evidence="4">The sequence shown here is derived from an EMBL/GenBank/DDBJ whole genome shotgun (WGS) entry which is preliminary data.</text>
</comment>
<dbReference type="InterPro" id="IPR001647">
    <property type="entry name" value="HTH_TetR"/>
</dbReference>
<dbReference type="InterPro" id="IPR036271">
    <property type="entry name" value="Tet_transcr_reg_TetR-rel_C_sf"/>
</dbReference>